<name>A0A2N9Y369_9NEIS</name>
<accession>A0A2N9Y369</accession>
<evidence type="ECO:0000313" key="1">
    <source>
        <dbReference type="EMBL" id="PIT61906.1"/>
    </source>
</evidence>
<proteinExistence type="predicted"/>
<comment type="caution">
    <text evidence="1">The sequence shown here is derived from an EMBL/GenBank/DDBJ whole genome shotgun (WGS) entry which is preliminary data.</text>
</comment>
<dbReference type="RefSeq" id="WP_100116951.1">
    <property type="nucleotide sequence ID" value="NZ_MEIV01000053.1"/>
</dbReference>
<sequence>MYRSIKLNDKRGQYNFSLAPYINLTVATTDSQVKNINLICNRPEQTLEKCIRSTAWIGSAVDSKFNQVKFMSVVNNMFDNRKTTARYQQNGVSYLFKVDKVSQRIVLEIRP</sequence>
<dbReference type="AlphaFoldDB" id="A0A2N9Y369"/>
<protein>
    <submittedName>
        <fullName evidence="1">Uncharacterized protein</fullName>
    </submittedName>
</protein>
<reference evidence="1 2" key="1">
    <citation type="journal article" date="2017" name="MBio">
        <title>Type VI secretion-mediated competition in the bee gut microbiome.</title>
        <authorList>
            <person name="Steele M.I."/>
            <person name="Kwong W.K."/>
            <person name="Powell J.E."/>
            <person name="Whiteley M."/>
            <person name="Moran N.A."/>
        </authorList>
    </citation>
    <scope>NUCLEOTIDE SEQUENCE [LARGE SCALE GENOMIC DNA]</scope>
    <source>
        <strain evidence="1 2">PEB0171</strain>
    </source>
</reference>
<evidence type="ECO:0000313" key="2">
    <source>
        <dbReference type="Proteomes" id="UP000231094"/>
    </source>
</evidence>
<organism evidence="1 2">
    <name type="scientific">Snodgrassella alvi</name>
    <dbReference type="NCBI Taxonomy" id="1196083"/>
    <lineage>
        <taxon>Bacteria</taxon>
        <taxon>Pseudomonadati</taxon>
        <taxon>Pseudomonadota</taxon>
        <taxon>Betaproteobacteria</taxon>
        <taxon>Neisseriales</taxon>
        <taxon>Neisseriaceae</taxon>
        <taxon>Snodgrassella</taxon>
    </lineage>
</organism>
<dbReference type="EMBL" id="MEIV01000053">
    <property type="protein sequence ID" value="PIT61906.1"/>
    <property type="molecule type" value="Genomic_DNA"/>
</dbReference>
<dbReference type="Proteomes" id="UP000231094">
    <property type="component" value="Unassembled WGS sequence"/>
</dbReference>
<gene>
    <name evidence="1" type="ORF">BHC47_05255</name>
</gene>